<dbReference type="OrthoDB" id="3362857at2"/>
<dbReference type="PROSITE" id="PS51257">
    <property type="entry name" value="PROKAR_LIPOPROTEIN"/>
    <property type="match status" value="1"/>
</dbReference>
<evidence type="ECO:0000313" key="2">
    <source>
        <dbReference type="EMBL" id="SEC61727.1"/>
    </source>
</evidence>
<dbReference type="EMBL" id="FNSD01000001">
    <property type="protein sequence ID" value="SEC61727.1"/>
    <property type="molecule type" value="Genomic_DNA"/>
</dbReference>
<evidence type="ECO:0000313" key="3">
    <source>
        <dbReference type="Proteomes" id="UP000182409"/>
    </source>
</evidence>
<feature type="transmembrane region" description="Helical" evidence="1">
    <location>
        <begin position="78"/>
        <end position="97"/>
    </location>
</feature>
<feature type="transmembrane region" description="Helical" evidence="1">
    <location>
        <begin position="423"/>
        <end position="443"/>
    </location>
</feature>
<dbReference type="GO" id="GO:0005886">
    <property type="term" value="C:plasma membrane"/>
    <property type="evidence" value="ECO:0007669"/>
    <property type="project" value="UniProtKB-SubCell"/>
</dbReference>
<evidence type="ECO:0008006" key="4">
    <source>
        <dbReference type="Google" id="ProtNLM"/>
    </source>
</evidence>
<feature type="transmembrane region" description="Helical" evidence="1">
    <location>
        <begin position="203"/>
        <end position="236"/>
    </location>
</feature>
<feature type="transmembrane region" description="Helical" evidence="1">
    <location>
        <begin position="148"/>
        <end position="170"/>
    </location>
</feature>
<protein>
    <recommendedName>
        <fullName evidence="4">DUF2029 domain-containing protein</fullName>
    </recommendedName>
</protein>
<feature type="transmembrane region" description="Helical" evidence="1">
    <location>
        <begin position="387"/>
        <end position="411"/>
    </location>
</feature>
<organism evidence="2 3">
    <name type="scientific">Terriglobus roseus</name>
    <dbReference type="NCBI Taxonomy" id="392734"/>
    <lineage>
        <taxon>Bacteria</taxon>
        <taxon>Pseudomonadati</taxon>
        <taxon>Acidobacteriota</taxon>
        <taxon>Terriglobia</taxon>
        <taxon>Terriglobales</taxon>
        <taxon>Acidobacteriaceae</taxon>
        <taxon>Terriglobus</taxon>
    </lineage>
</organism>
<reference evidence="2 3" key="1">
    <citation type="submission" date="2016-10" db="EMBL/GenBank/DDBJ databases">
        <authorList>
            <person name="de Groot N.N."/>
        </authorList>
    </citation>
    <scope>NUCLEOTIDE SEQUENCE [LARGE SCALE GENOMIC DNA]</scope>
    <source>
        <strain evidence="2 3">AB35.6</strain>
    </source>
</reference>
<accession>A0A1H4TZ74</accession>
<evidence type="ECO:0000256" key="1">
    <source>
        <dbReference type="SAM" id="Phobius"/>
    </source>
</evidence>
<dbReference type="RefSeq" id="WP_083350665.1">
    <property type="nucleotide sequence ID" value="NZ_FNSD01000001.1"/>
</dbReference>
<feature type="transmembrane region" description="Helical" evidence="1">
    <location>
        <begin position="242"/>
        <end position="267"/>
    </location>
</feature>
<proteinExistence type="predicted"/>
<dbReference type="Proteomes" id="UP000182409">
    <property type="component" value="Unassembled WGS sequence"/>
</dbReference>
<feature type="transmembrane region" description="Helical" evidence="1">
    <location>
        <begin position="333"/>
        <end position="350"/>
    </location>
</feature>
<feature type="transmembrane region" description="Helical" evidence="1">
    <location>
        <begin position="15"/>
        <end position="37"/>
    </location>
</feature>
<name>A0A1H4TZ74_9BACT</name>
<dbReference type="GO" id="GO:0016758">
    <property type="term" value="F:hexosyltransferase activity"/>
    <property type="evidence" value="ECO:0007669"/>
    <property type="project" value="InterPro"/>
</dbReference>
<keyword evidence="1" id="KW-0472">Membrane</keyword>
<keyword evidence="1" id="KW-0812">Transmembrane</keyword>
<feature type="transmembrane region" description="Helical" evidence="1">
    <location>
        <begin position="274"/>
        <end position="292"/>
    </location>
</feature>
<keyword evidence="1" id="KW-1133">Transmembrane helix</keyword>
<sequence length="465" mass="52000">MAYRGLKPAAGGASFWPASALGTNLALTLLGCLMLWLSRHLAFEFRHIVFDYSETSLSALITFLGAALLVTRQPVNRATIPIILAFALLCRLVFLLPPPHLSSDIYRYVWDGMMQHHGINPYRYYPADPHIAAFRDSSIYPHINRKEYAVTIYPPVAQMFYFIATAFSASLTAMKLTMYASEAITVYALTRMLTLLGSRREQVLLYAWSPLLIWEVGSSGHLDAFLTALLALALLFRMRNQPVLTGLALGAAVMTKFYPLILLPALWRRRDWRMPLTVAGVIAASYLPYLSVGKRVFGFAGGYVQEEGISSGSRYFLLELAHHLPGLSDLPAVAYYAFCVLCFVPLLWWCWRVGDSGDGVAFLRPAAALGFALMLLFSPHYPWYVLWLVPFVVLSPGLTMGVYLCVIFYGFTTMWAEPGAHMYFLSKWMYGTVALAAILEAAYKGWLHRFFAPGRFWAVAQEGGA</sequence>
<dbReference type="Pfam" id="PF26314">
    <property type="entry name" value="MptA_B_family"/>
    <property type="match status" value="1"/>
</dbReference>
<dbReference type="AlphaFoldDB" id="A0A1H4TZ74"/>
<feature type="transmembrane region" description="Helical" evidence="1">
    <location>
        <begin position="362"/>
        <end position="381"/>
    </location>
</feature>
<gene>
    <name evidence="2" type="ORF">SAMN05443244_3907</name>
</gene>